<dbReference type="AlphaFoldDB" id="A0A150HL29"/>
<protein>
    <submittedName>
        <fullName evidence="3">Baseplate J-like protein</fullName>
    </submittedName>
</protein>
<organism evidence="3 4">
    <name type="scientific">Acinetobacter venetianus</name>
    <dbReference type="NCBI Taxonomy" id="52133"/>
    <lineage>
        <taxon>Bacteria</taxon>
        <taxon>Pseudomonadati</taxon>
        <taxon>Pseudomonadota</taxon>
        <taxon>Gammaproteobacteria</taxon>
        <taxon>Moraxellales</taxon>
        <taxon>Moraxellaceae</taxon>
        <taxon>Acinetobacter</taxon>
    </lineage>
</organism>
<dbReference type="InterPro" id="IPR006949">
    <property type="entry name" value="Barrel_Baseplate_J-like"/>
</dbReference>
<dbReference type="PATRIC" id="fig|52133.18.peg.2854"/>
<proteinExistence type="predicted"/>
<feature type="compositionally biased region" description="Polar residues" evidence="1">
    <location>
        <begin position="171"/>
        <end position="181"/>
    </location>
</feature>
<feature type="compositionally biased region" description="Polar residues" evidence="1">
    <location>
        <begin position="194"/>
        <end position="203"/>
    </location>
</feature>
<sequence>MALTTIAPTVTKNGASAATYDEILEWLKTKYRAIYGEDVYLEADSLDGQFLGVLALEFTNVGAACVQVYNSFNPKTALSDALTRNVKINGIQRALATYSTVDLLITGTPGTAIRNGVAGDASGNKWILPTLITIPSEGTITVTATAVNAGALLAQVNTVTTIVTPTRGWMSVTNPNSSSMGQDVESDSKLRQRQALSTSISSMSQTEGLRGAILDLENVTRCKTFENDENVADENGLPSHSLCVIVSGGDSQEIAQLIASKKSMGCALYGNTEVTVINSYGDAKTVSFYRPDIKQISYHVNLTSNTSYSADTADIIAESLATYTNSLDIGDKITQNKLIGVTNLYGAEQSQTYEVDSISIIVGGSTVTGDYILPFGCVAFCDASGIAIEVING</sequence>
<name>A0A150HL29_9GAMM</name>
<dbReference type="Proteomes" id="UP000075680">
    <property type="component" value="Unassembled WGS sequence"/>
</dbReference>
<evidence type="ECO:0000259" key="2">
    <source>
        <dbReference type="Pfam" id="PF04865"/>
    </source>
</evidence>
<evidence type="ECO:0000256" key="1">
    <source>
        <dbReference type="SAM" id="MobiDB-lite"/>
    </source>
</evidence>
<gene>
    <name evidence="3" type="ORF">AVENLUH5627_02780</name>
</gene>
<feature type="region of interest" description="Disordered" evidence="1">
    <location>
        <begin position="170"/>
        <end position="203"/>
    </location>
</feature>
<comment type="caution">
    <text evidence="3">The sequence shown here is derived from an EMBL/GenBank/DDBJ whole genome shotgun (WGS) entry which is preliminary data.</text>
</comment>
<evidence type="ECO:0000313" key="4">
    <source>
        <dbReference type="Proteomes" id="UP000075680"/>
    </source>
</evidence>
<dbReference type="EMBL" id="JRUE01000216">
    <property type="protein sequence ID" value="KXZ65490.1"/>
    <property type="molecule type" value="Genomic_DNA"/>
</dbReference>
<evidence type="ECO:0000313" key="3">
    <source>
        <dbReference type="EMBL" id="KXZ65490.1"/>
    </source>
</evidence>
<accession>A0A150HL29</accession>
<reference evidence="3 4" key="1">
    <citation type="journal article" date="2016" name="Sci. Rep.">
        <title>Genomic and phenotypic characterization of the species Acinetobacter venetianus.</title>
        <authorList>
            <person name="Fondi M."/>
            <person name="Maida I."/>
            <person name="Perrin E."/>
            <person name="Orlandini V."/>
            <person name="La Torre L."/>
            <person name="Bosi E."/>
            <person name="Negroni A."/>
            <person name="Zanaroli G."/>
            <person name="Fava F."/>
            <person name="Decorosi F."/>
            <person name="Giovannetti L."/>
            <person name="Viti C."/>
            <person name="Vaneechoutte M."/>
            <person name="Dijkshoorn L."/>
            <person name="Fani R."/>
        </authorList>
    </citation>
    <scope>NUCLEOTIDE SEQUENCE [LARGE SCALE GENOMIC DNA]</scope>
    <source>
        <strain evidence="3 4">LUH5627</strain>
    </source>
</reference>
<dbReference type="RefSeq" id="WP_061519435.1">
    <property type="nucleotide sequence ID" value="NZ_JRUE01000216.1"/>
</dbReference>
<dbReference type="Pfam" id="PF04865">
    <property type="entry name" value="Baseplate_J"/>
    <property type="match status" value="1"/>
</dbReference>
<feature type="domain" description="Baseplate protein J-like barrel" evidence="2">
    <location>
        <begin position="103"/>
        <end position="179"/>
    </location>
</feature>